<sequence length="46" mass="5227">MRVRIVERPAMKAAAIRSELGGEGTRNAWRRIRELLEGHPAVKNDD</sequence>
<reference evidence="1 2" key="1">
    <citation type="submission" date="2020-01" db="EMBL/GenBank/DDBJ databases">
        <title>Paenibacillus soybeanensis sp. nov. isolated from the nodules of soybean (Glycine max(L.) Merr).</title>
        <authorList>
            <person name="Wang H."/>
        </authorList>
    </citation>
    <scope>NUCLEOTIDE SEQUENCE [LARGE SCALE GENOMIC DNA]</scope>
    <source>
        <strain evidence="1 2">T1</strain>
    </source>
</reference>
<accession>A0ABW9XME5</accession>
<evidence type="ECO:0000313" key="1">
    <source>
        <dbReference type="EMBL" id="NBD23792.1"/>
    </source>
</evidence>
<keyword evidence="2" id="KW-1185">Reference proteome</keyword>
<organism evidence="1 2">
    <name type="scientific">Paenibacillus glycinis</name>
    <dbReference type="NCBI Taxonomy" id="2697035"/>
    <lineage>
        <taxon>Bacteria</taxon>
        <taxon>Bacillati</taxon>
        <taxon>Bacillota</taxon>
        <taxon>Bacilli</taxon>
        <taxon>Bacillales</taxon>
        <taxon>Paenibacillaceae</taxon>
        <taxon>Paenibacillus</taxon>
    </lineage>
</organism>
<gene>
    <name evidence="1" type="ORF">GT019_07910</name>
</gene>
<dbReference type="EMBL" id="JAAAMV010000003">
    <property type="protein sequence ID" value="NBD23792.1"/>
    <property type="molecule type" value="Genomic_DNA"/>
</dbReference>
<dbReference type="Proteomes" id="UP000665561">
    <property type="component" value="Unassembled WGS sequence"/>
</dbReference>
<comment type="caution">
    <text evidence="1">The sequence shown here is derived from an EMBL/GenBank/DDBJ whole genome shotgun (WGS) entry which is preliminary data.</text>
</comment>
<dbReference type="RefSeq" id="WP_161742579.1">
    <property type="nucleotide sequence ID" value="NZ_JAAAMV010000003.1"/>
</dbReference>
<evidence type="ECO:0000313" key="2">
    <source>
        <dbReference type="Proteomes" id="UP000665561"/>
    </source>
</evidence>
<name>A0ABW9XME5_9BACL</name>
<proteinExistence type="predicted"/>
<protein>
    <submittedName>
        <fullName evidence="1">Uncharacterized protein</fullName>
    </submittedName>
</protein>